<name>I4EEN3_9BACT</name>
<evidence type="ECO:0000259" key="1">
    <source>
        <dbReference type="SMART" id="SM00849"/>
    </source>
</evidence>
<dbReference type="InterPro" id="IPR036866">
    <property type="entry name" value="RibonucZ/Hydroxyglut_hydro"/>
</dbReference>
<evidence type="ECO:0000313" key="3">
    <source>
        <dbReference type="Proteomes" id="UP000004221"/>
    </source>
</evidence>
<reference evidence="2 3" key="1">
    <citation type="journal article" date="2012" name="ISME J.">
        <title>Nitrification expanded: discovery, physiology and genomics of a nitrite-oxidizing bacterium from the phylum Chloroflexi.</title>
        <authorList>
            <person name="Sorokin D.Y."/>
            <person name="Lucker S."/>
            <person name="Vejmelkova D."/>
            <person name="Kostrikina N.A."/>
            <person name="Kleerebezem R."/>
            <person name="Rijpstra W.I."/>
            <person name="Damste J.S."/>
            <person name="Le Paslier D."/>
            <person name="Muyzer G."/>
            <person name="Wagner M."/>
            <person name="van Loosdrecht M.C."/>
            <person name="Daims H."/>
        </authorList>
    </citation>
    <scope>NUCLEOTIDE SEQUENCE [LARGE SCALE GENOMIC DNA]</scope>
    <source>
        <strain evidence="3">none</strain>
    </source>
</reference>
<dbReference type="InterPro" id="IPR001279">
    <property type="entry name" value="Metallo-B-lactamas"/>
</dbReference>
<dbReference type="PANTHER" id="PTHR42951">
    <property type="entry name" value="METALLO-BETA-LACTAMASE DOMAIN-CONTAINING"/>
    <property type="match status" value="1"/>
</dbReference>
<keyword evidence="3" id="KW-1185">Reference proteome</keyword>
<feature type="domain" description="Metallo-beta-lactamase" evidence="1">
    <location>
        <begin position="22"/>
        <end position="221"/>
    </location>
</feature>
<dbReference type="PANTHER" id="PTHR42951:SF22">
    <property type="entry name" value="METALLO BETA-LACTAMASE SUPERFAMILY LIPOPROTEIN"/>
    <property type="match status" value="1"/>
</dbReference>
<sequence length="311" mass="34651">MVTELEPGLFMIDHHFQETPGLIASYLLAGSDDLTLIETGTTPTLETLLEGVRAVGFDPERITQLVVTHIHLDHAGSAGVLLQRLPQARLFVHRVGAPHLIDPSKLLKSAARIYGDDMDRLWGEVLPAPAERVVILDDGDTIRAGNRALQALDSPGHASHEMAFYDPMSGVLFTGDIAGVRLGNAPYVRPPTPPPEFDPERWQASLARLRSLRPRRLYLTHFGAYDEPEWHFDDLLGRMADWTDWSEARLVEGADTTLVAADLATWADDELADRTGRTDLALPFELISNYQMSVDGLARYFRKRRQAELGR</sequence>
<accession>I4EEN3</accession>
<dbReference type="EMBL" id="CAGS01000104">
    <property type="protein sequence ID" value="CCF83145.1"/>
    <property type="molecule type" value="Genomic_DNA"/>
</dbReference>
<dbReference type="Gene3D" id="3.60.15.10">
    <property type="entry name" value="Ribonuclease Z/Hydroxyacylglutathione hydrolase-like"/>
    <property type="match status" value="1"/>
</dbReference>
<gene>
    <name evidence="2" type="ORF">NITHO_1920006</name>
</gene>
<evidence type="ECO:0000313" key="2">
    <source>
        <dbReference type="EMBL" id="CCF83145.1"/>
    </source>
</evidence>
<dbReference type="SMART" id="SM00849">
    <property type="entry name" value="Lactamase_B"/>
    <property type="match status" value="1"/>
</dbReference>
<dbReference type="CDD" id="cd07726">
    <property type="entry name" value="ST1585-like_MBL-fold"/>
    <property type="match status" value="1"/>
</dbReference>
<dbReference type="Proteomes" id="UP000004221">
    <property type="component" value="Unassembled WGS sequence"/>
</dbReference>
<organism evidence="2 3">
    <name type="scientific">Nitrolancea hollandica Lb</name>
    <dbReference type="NCBI Taxonomy" id="1129897"/>
    <lineage>
        <taxon>Bacteria</taxon>
        <taxon>Pseudomonadati</taxon>
        <taxon>Thermomicrobiota</taxon>
        <taxon>Thermomicrobia</taxon>
        <taxon>Sphaerobacterales</taxon>
        <taxon>Sphaerobacterineae</taxon>
        <taxon>Sphaerobacteraceae</taxon>
        <taxon>Nitrolancea</taxon>
    </lineage>
</organism>
<protein>
    <submittedName>
        <fullName evidence="2">Beta-lactamase domain protein</fullName>
    </submittedName>
</protein>
<dbReference type="InterPro" id="IPR037482">
    <property type="entry name" value="ST1585_MBL-fold"/>
</dbReference>
<dbReference type="Pfam" id="PF00753">
    <property type="entry name" value="Lactamase_B"/>
    <property type="match status" value="1"/>
</dbReference>
<comment type="caution">
    <text evidence="2">The sequence shown here is derived from an EMBL/GenBank/DDBJ whole genome shotgun (WGS) entry which is preliminary data.</text>
</comment>
<dbReference type="AlphaFoldDB" id="I4EEN3"/>
<dbReference type="InterPro" id="IPR050855">
    <property type="entry name" value="NDM-1-like"/>
</dbReference>
<dbReference type="SUPFAM" id="SSF56281">
    <property type="entry name" value="Metallo-hydrolase/oxidoreductase"/>
    <property type="match status" value="1"/>
</dbReference>
<proteinExistence type="predicted"/>